<evidence type="ECO:0000256" key="1">
    <source>
        <dbReference type="SAM" id="Phobius"/>
    </source>
</evidence>
<accession>A0ABU5CVJ7</accession>
<comment type="caution">
    <text evidence="2">The sequence shown here is derived from an EMBL/GenBank/DDBJ whole genome shotgun (WGS) entry which is preliminary data.</text>
</comment>
<gene>
    <name evidence="2" type="ORF">RWD45_19980</name>
</gene>
<feature type="transmembrane region" description="Helical" evidence="1">
    <location>
        <begin position="50"/>
        <end position="68"/>
    </location>
</feature>
<evidence type="ECO:0000313" key="3">
    <source>
        <dbReference type="Proteomes" id="UP001275315"/>
    </source>
</evidence>
<protein>
    <submittedName>
        <fullName evidence="2">Uncharacterized protein</fullName>
    </submittedName>
</protein>
<name>A0ABU5CVJ7_9BACI</name>
<keyword evidence="1" id="KW-1133">Transmembrane helix</keyword>
<keyword evidence="1" id="KW-0812">Transmembrane</keyword>
<dbReference type="EMBL" id="JAWDIQ010000003">
    <property type="protein sequence ID" value="MDY0410406.1"/>
    <property type="molecule type" value="Genomic_DNA"/>
</dbReference>
<dbReference type="RefSeq" id="WP_320381287.1">
    <property type="nucleotide sequence ID" value="NZ_JAWDIQ010000003.1"/>
</dbReference>
<keyword evidence="3" id="KW-1185">Reference proteome</keyword>
<proteinExistence type="predicted"/>
<organism evidence="2 3">
    <name type="scientific">Paracerasibacillus soli</name>
    <dbReference type="NCBI Taxonomy" id="480284"/>
    <lineage>
        <taxon>Bacteria</taxon>
        <taxon>Bacillati</taxon>
        <taxon>Bacillota</taxon>
        <taxon>Bacilli</taxon>
        <taxon>Bacillales</taxon>
        <taxon>Bacillaceae</taxon>
        <taxon>Paracerasibacillus</taxon>
    </lineage>
</organism>
<keyword evidence="1" id="KW-0472">Membrane</keyword>
<sequence>MIFAVSFVVLFSLFQFLMGLFLTFIYTPDMELAWSASATLSHKVVLKGDSFFFTFFFAFLSATIAYFIPQKLNIDHNK</sequence>
<feature type="transmembrane region" description="Helical" evidence="1">
    <location>
        <begin position="7"/>
        <end position="26"/>
    </location>
</feature>
<reference evidence="2 3" key="1">
    <citation type="submission" date="2023-10" db="EMBL/GenBank/DDBJ databases">
        <title>Virgibacillus soli CC-YMP-6 genome.</title>
        <authorList>
            <person name="Miliotis G."/>
            <person name="Sengupta P."/>
            <person name="Hameed A."/>
            <person name="Chuvochina M."/>
            <person name="Mcdonagh F."/>
            <person name="Simpson A.C."/>
            <person name="Singh N.K."/>
            <person name="Rekha P.D."/>
            <person name="Raman K."/>
            <person name="Hugenholtz P."/>
            <person name="Venkateswaran K."/>
        </authorList>
    </citation>
    <scope>NUCLEOTIDE SEQUENCE [LARGE SCALE GENOMIC DNA]</scope>
    <source>
        <strain evidence="2 3">CC-YMP-6</strain>
    </source>
</reference>
<dbReference type="Proteomes" id="UP001275315">
    <property type="component" value="Unassembled WGS sequence"/>
</dbReference>
<evidence type="ECO:0000313" key="2">
    <source>
        <dbReference type="EMBL" id="MDY0410406.1"/>
    </source>
</evidence>